<evidence type="ECO:0000313" key="2">
    <source>
        <dbReference type="Proteomes" id="UP000250991"/>
    </source>
</evidence>
<accession>A0A2X3JD74</accession>
<protein>
    <submittedName>
        <fullName evidence="1">Regulatory phage protein cox</fullName>
    </submittedName>
</protein>
<sequence length="131" mass="15616">MFMQMSLIWGIRRKKYPKQGDYHMNEELLRALFKIPDPITVDEFSRRTGKTESAVRKLVERRLIPLTTEREVLGEEGSSRRLLILWNEWLEMVYDATKQLPPERKDWRNHWLKKAKKLAEDLGLGFLNFAA</sequence>
<dbReference type="Gene3D" id="6.10.200.10">
    <property type="entry name" value="Regulatory phage protein Cox"/>
    <property type="match status" value="1"/>
</dbReference>
<organism evidence="1 2">
    <name type="scientific">Escherichia coli</name>
    <dbReference type="NCBI Taxonomy" id="562"/>
    <lineage>
        <taxon>Bacteria</taxon>
        <taxon>Pseudomonadati</taxon>
        <taxon>Pseudomonadota</taxon>
        <taxon>Gammaproteobacteria</taxon>
        <taxon>Enterobacterales</taxon>
        <taxon>Enterobacteriaceae</taxon>
        <taxon>Escherichia</taxon>
    </lineage>
</organism>
<dbReference type="Proteomes" id="UP000250991">
    <property type="component" value="Unassembled WGS sequence"/>
</dbReference>
<name>A0A2X3JD74_ECOLX</name>
<evidence type="ECO:0000313" key="1">
    <source>
        <dbReference type="EMBL" id="SQD02288.1"/>
    </source>
</evidence>
<dbReference type="InterPro" id="IPR038147">
    <property type="entry name" value="Cox_sf"/>
</dbReference>
<gene>
    <name evidence="1" type="ORF">NCTC8009_02741</name>
</gene>
<dbReference type="AlphaFoldDB" id="A0A2X3JD74"/>
<proteinExistence type="predicted"/>
<dbReference type="EMBL" id="UARW01000010">
    <property type="protein sequence ID" value="SQD02288.1"/>
    <property type="molecule type" value="Genomic_DNA"/>
</dbReference>
<reference evidence="1 2" key="1">
    <citation type="submission" date="2018-06" db="EMBL/GenBank/DDBJ databases">
        <authorList>
            <consortium name="Pathogen Informatics"/>
            <person name="Doyle S."/>
        </authorList>
    </citation>
    <scope>NUCLEOTIDE SEQUENCE [LARGE SCALE GENOMIC DNA]</scope>
    <source>
        <strain evidence="1 2">NCTC8009</strain>
    </source>
</reference>